<dbReference type="InterPro" id="IPR029066">
    <property type="entry name" value="PLP-binding_barrel"/>
</dbReference>
<evidence type="ECO:0000256" key="5">
    <source>
        <dbReference type="ARBA" id="ARBA00023235"/>
    </source>
</evidence>
<dbReference type="PANTHER" id="PTHR30511">
    <property type="entry name" value="ALANINE RACEMASE"/>
    <property type="match status" value="1"/>
</dbReference>
<dbReference type="Pfam" id="PF01168">
    <property type="entry name" value="Ala_racemase_N"/>
    <property type="match status" value="1"/>
</dbReference>
<dbReference type="CDD" id="cd00430">
    <property type="entry name" value="PLPDE_III_AR"/>
    <property type="match status" value="1"/>
</dbReference>
<dbReference type="GO" id="GO:0008784">
    <property type="term" value="F:alanine racemase activity"/>
    <property type="evidence" value="ECO:0007669"/>
    <property type="project" value="UniProtKB-EC"/>
</dbReference>
<comment type="caution">
    <text evidence="7">The sequence shown here is derived from an EMBL/GenBank/DDBJ whole genome shotgun (WGS) entry which is preliminary data.</text>
</comment>
<evidence type="ECO:0000256" key="2">
    <source>
        <dbReference type="ARBA" id="ARBA00001933"/>
    </source>
</evidence>
<evidence type="ECO:0000256" key="3">
    <source>
        <dbReference type="ARBA" id="ARBA00013089"/>
    </source>
</evidence>
<dbReference type="SUPFAM" id="SSF50621">
    <property type="entry name" value="Alanine racemase C-terminal domain-like"/>
    <property type="match status" value="1"/>
</dbReference>
<dbReference type="InterPro" id="IPR000821">
    <property type="entry name" value="Ala_racemase"/>
</dbReference>
<organism evidence="7 8">
    <name type="scientific">Mesorhizobium shonense</name>
    <dbReference type="NCBI Taxonomy" id="1209948"/>
    <lineage>
        <taxon>Bacteria</taxon>
        <taxon>Pseudomonadati</taxon>
        <taxon>Pseudomonadota</taxon>
        <taxon>Alphaproteobacteria</taxon>
        <taxon>Hyphomicrobiales</taxon>
        <taxon>Phyllobacteriaceae</taxon>
        <taxon>Mesorhizobium</taxon>
    </lineage>
</organism>
<reference evidence="7 8" key="1">
    <citation type="submission" date="2024-06" db="EMBL/GenBank/DDBJ databases">
        <title>Genomic Encyclopedia of Type Strains, Phase IV (KMG-IV): sequencing the most valuable type-strain genomes for metagenomic binning, comparative biology and taxonomic classification.</title>
        <authorList>
            <person name="Goeker M."/>
        </authorList>
    </citation>
    <scope>NUCLEOTIDE SEQUENCE [LARGE SCALE GENOMIC DNA]</scope>
    <source>
        <strain evidence="7 8">DSM 29846</strain>
    </source>
</reference>
<sequence length="390" mass="41996">MLDYQTLIHCGPPGASDPHRTPLRGSWYEIDLDAIRHNYRQLRAHLPAAVRIFACLKRNGYGCGAGPVASALAAEGIDGFGVAALPDAIAIRHMGVELPILLYPGPLPSSADIIERLGLTVTISSLEELERWRAAMDSTRVFVKVDLGFYRSGAAPSVVSALLAAGHAYDDVHVEGLYAHLSELPSKAPFHLSEQRSRLQQILQAANASGTRPPVAMVASTAGVLRYPEMDFDAVDPGALFIGVSETDHPTRPVALRPALKAISSSLVSIKRTDSSLGTAPDLPGYRQGMVVGVLGIGWGDGLPRQLPPGAEALVRGRRAPLLPPVHLEHLRIDLTEIPDACFGDQVLLLGQQGDQTITQHEVATWWGTDIVGLYAQLRDHVPRVYVRDS</sequence>
<dbReference type="SMART" id="SM01005">
    <property type="entry name" value="Ala_racemase_C"/>
    <property type="match status" value="1"/>
</dbReference>
<dbReference type="Proteomes" id="UP001549036">
    <property type="component" value="Unassembled WGS sequence"/>
</dbReference>
<dbReference type="Pfam" id="PF00842">
    <property type="entry name" value="Ala_racemase_C"/>
    <property type="match status" value="1"/>
</dbReference>
<comment type="cofactor">
    <cofactor evidence="2">
        <name>pyridoxal 5'-phosphate</name>
        <dbReference type="ChEBI" id="CHEBI:597326"/>
    </cofactor>
</comment>
<dbReference type="Gene3D" id="3.20.20.10">
    <property type="entry name" value="Alanine racemase"/>
    <property type="match status" value="1"/>
</dbReference>
<dbReference type="RefSeq" id="WP_354418047.1">
    <property type="nucleotide sequence ID" value="NZ_JBEPLM010000027.1"/>
</dbReference>
<dbReference type="Gene3D" id="2.40.37.10">
    <property type="entry name" value="Lyase, Ornithine Decarboxylase, Chain A, domain 1"/>
    <property type="match status" value="1"/>
</dbReference>
<accession>A0ABV2I4R9</accession>
<evidence type="ECO:0000313" key="8">
    <source>
        <dbReference type="Proteomes" id="UP001549036"/>
    </source>
</evidence>
<dbReference type="NCBIfam" id="TIGR00492">
    <property type="entry name" value="alr"/>
    <property type="match status" value="1"/>
</dbReference>
<evidence type="ECO:0000256" key="4">
    <source>
        <dbReference type="ARBA" id="ARBA00022898"/>
    </source>
</evidence>
<proteinExistence type="predicted"/>
<dbReference type="InterPro" id="IPR001608">
    <property type="entry name" value="Ala_racemase_N"/>
</dbReference>
<evidence type="ECO:0000259" key="6">
    <source>
        <dbReference type="SMART" id="SM01005"/>
    </source>
</evidence>
<dbReference type="EC" id="5.1.1.1" evidence="3"/>
<dbReference type="SUPFAM" id="SSF51419">
    <property type="entry name" value="PLP-binding barrel"/>
    <property type="match status" value="1"/>
</dbReference>
<feature type="domain" description="Alanine racemase C-terminal" evidence="6">
    <location>
        <begin position="259"/>
        <end position="387"/>
    </location>
</feature>
<dbReference type="EMBL" id="JBEPLM010000027">
    <property type="protein sequence ID" value="MET3597624.1"/>
    <property type="molecule type" value="Genomic_DNA"/>
</dbReference>
<dbReference type="PANTHER" id="PTHR30511:SF0">
    <property type="entry name" value="ALANINE RACEMASE, CATABOLIC-RELATED"/>
    <property type="match status" value="1"/>
</dbReference>
<gene>
    <name evidence="7" type="ORF">ABID26_007050</name>
</gene>
<keyword evidence="5 7" id="KW-0413">Isomerase</keyword>
<dbReference type="InterPro" id="IPR011079">
    <property type="entry name" value="Ala_racemase_C"/>
</dbReference>
<keyword evidence="4" id="KW-0663">Pyridoxal phosphate</keyword>
<evidence type="ECO:0000313" key="7">
    <source>
        <dbReference type="EMBL" id="MET3597624.1"/>
    </source>
</evidence>
<evidence type="ECO:0000256" key="1">
    <source>
        <dbReference type="ARBA" id="ARBA00000316"/>
    </source>
</evidence>
<dbReference type="InterPro" id="IPR009006">
    <property type="entry name" value="Ala_racemase/Decarboxylase_C"/>
</dbReference>
<comment type="catalytic activity">
    <reaction evidence="1">
        <text>L-alanine = D-alanine</text>
        <dbReference type="Rhea" id="RHEA:20249"/>
        <dbReference type="ChEBI" id="CHEBI:57416"/>
        <dbReference type="ChEBI" id="CHEBI:57972"/>
        <dbReference type="EC" id="5.1.1.1"/>
    </reaction>
</comment>
<protein>
    <recommendedName>
        <fullName evidence="3">alanine racemase</fullName>
        <ecNumber evidence="3">5.1.1.1</ecNumber>
    </recommendedName>
</protein>
<name>A0ABV2I4R9_9HYPH</name>
<dbReference type="PRINTS" id="PR00992">
    <property type="entry name" value="ALARACEMASE"/>
</dbReference>
<keyword evidence="8" id="KW-1185">Reference proteome</keyword>